<accession>A0ABS1L0N5</accession>
<dbReference type="EMBL" id="JAERRB010000015">
    <property type="protein sequence ID" value="MBL0745256.1"/>
    <property type="molecule type" value="Genomic_DNA"/>
</dbReference>
<dbReference type="InterPro" id="IPR011057">
    <property type="entry name" value="Mss4-like_sf"/>
</dbReference>
<dbReference type="Proteomes" id="UP000613030">
    <property type="component" value="Unassembled WGS sequence"/>
</dbReference>
<evidence type="ECO:0000313" key="6">
    <source>
        <dbReference type="Proteomes" id="UP000613030"/>
    </source>
</evidence>
<keyword evidence="6" id="KW-1185">Reference proteome</keyword>
<evidence type="ECO:0000256" key="3">
    <source>
        <dbReference type="ARBA" id="ARBA00048488"/>
    </source>
</evidence>
<sequence>MFIVSVALFAACTGNGQNRAAEKAKIAKDTAKVIERTDAEWRKILTSEQYHVLREKGTDAPYMGEYYLHHEKGVYTCSGCGTELFTSDMKFDSNCGWPSFDKEIAGNKIIKIEDRSHGMLRTEIVCARCGAHLGHLFDDGPTLTGKRYCVNSTSLNFESAPKKKK</sequence>
<reference evidence="5 6" key="1">
    <citation type="submission" date="2021-01" db="EMBL/GenBank/DDBJ databases">
        <title>Chryseolinea sp. Jin1 Genome sequencing and assembly.</title>
        <authorList>
            <person name="Kim I."/>
        </authorList>
    </citation>
    <scope>NUCLEOTIDE SEQUENCE [LARGE SCALE GENOMIC DNA]</scope>
    <source>
        <strain evidence="5 6">Jin1</strain>
    </source>
</reference>
<gene>
    <name evidence="5" type="primary">msrB</name>
    <name evidence="5" type="ORF">JI741_28760</name>
</gene>
<dbReference type="SUPFAM" id="SSF51316">
    <property type="entry name" value="Mss4-like"/>
    <property type="match status" value="1"/>
</dbReference>
<dbReference type="PANTHER" id="PTHR10173">
    <property type="entry name" value="METHIONINE SULFOXIDE REDUCTASE"/>
    <property type="match status" value="1"/>
</dbReference>
<dbReference type="InterPro" id="IPR028427">
    <property type="entry name" value="Met_Sox_Rdtase_MsrB"/>
</dbReference>
<evidence type="ECO:0000259" key="4">
    <source>
        <dbReference type="PROSITE" id="PS51790"/>
    </source>
</evidence>
<dbReference type="EC" id="1.8.4.12" evidence="1"/>
<proteinExistence type="predicted"/>
<dbReference type="PROSITE" id="PS51790">
    <property type="entry name" value="MSRB"/>
    <property type="match status" value="1"/>
</dbReference>
<dbReference type="PANTHER" id="PTHR10173:SF52">
    <property type="entry name" value="METHIONINE-R-SULFOXIDE REDUCTASE B1"/>
    <property type="match status" value="1"/>
</dbReference>
<dbReference type="NCBIfam" id="TIGR00357">
    <property type="entry name" value="peptide-methionine (R)-S-oxide reductase MsrB"/>
    <property type="match status" value="1"/>
</dbReference>
<comment type="catalytic activity">
    <reaction evidence="3">
        <text>L-methionyl-[protein] + [thioredoxin]-disulfide + H2O = L-methionyl-(R)-S-oxide-[protein] + [thioredoxin]-dithiol</text>
        <dbReference type="Rhea" id="RHEA:24164"/>
        <dbReference type="Rhea" id="RHEA-COMP:10698"/>
        <dbReference type="Rhea" id="RHEA-COMP:10700"/>
        <dbReference type="Rhea" id="RHEA-COMP:12313"/>
        <dbReference type="Rhea" id="RHEA-COMP:12314"/>
        <dbReference type="ChEBI" id="CHEBI:15377"/>
        <dbReference type="ChEBI" id="CHEBI:16044"/>
        <dbReference type="ChEBI" id="CHEBI:29950"/>
        <dbReference type="ChEBI" id="CHEBI:45764"/>
        <dbReference type="ChEBI" id="CHEBI:50058"/>
        <dbReference type="EC" id="1.8.4.12"/>
    </reaction>
</comment>
<organism evidence="5 6">
    <name type="scientific">Chryseolinea lacunae</name>
    <dbReference type="NCBI Taxonomy" id="2801331"/>
    <lineage>
        <taxon>Bacteria</taxon>
        <taxon>Pseudomonadati</taxon>
        <taxon>Bacteroidota</taxon>
        <taxon>Cytophagia</taxon>
        <taxon>Cytophagales</taxon>
        <taxon>Fulvivirgaceae</taxon>
        <taxon>Chryseolinea</taxon>
    </lineage>
</organism>
<keyword evidence="2 5" id="KW-0560">Oxidoreductase</keyword>
<protein>
    <recommendedName>
        <fullName evidence="1">peptide-methionine (R)-S-oxide reductase</fullName>
        <ecNumber evidence="1">1.8.4.12</ecNumber>
    </recommendedName>
</protein>
<feature type="domain" description="MsrB" evidence="4">
    <location>
        <begin position="38"/>
        <end position="160"/>
    </location>
</feature>
<dbReference type="Pfam" id="PF01641">
    <property type="entry name" value="SelR"/>
    <property type="match status" value="1"/>
</dbReference>
<dbReference type="GO" id="GO:0033743">
    <property type="term" value="F:peptide-methionine (R)-S-oxide reductase activity"/>
    <property type="evidence" value="ECO:0007669"/>
    <property type="project" value="UniProtKB-EC"/>
</dbReference>
<evidence type="ECO:0000256" key="2">
    <source>
        <dbReference type="ARBA" id="ARBA00023002"/>
    </source>
</evidence>
<name>A0ABS1L0N5_9BACT</name>
<evidence type="ECO:0000256" key="1">
    <source>
        <dbReference type="ARBA" id="ARBA00012499"/>
    </source>
</evidence>
<dbReference type="InterPro" id="IPR002579">
    <property type="entry name" value="Met_Sox_Rdtase_MsrB_dom"/>
</dbReference>
<dbReference type="Gene3D" id="2.170.150.20">
    <property type="entry name" value="Peptide methionine sulfoxide reductase"/>
    <property type="match status" value="1"/>
</dbReference>
<evidence type="ECO:0000313" key="5">
    <source>
        <dbReference type="EMBL" id="MBL0745256.1"/>
    </source>
</evidence>
<comment type="caution">
    <text evidence="5">The sequence shown here is derived from an EMBL/GenBank/DDBJ whole genome shotgun (WGS) entry which is preliminary data.</text>
</comment>